<sequence>MMELDLIERPYRRSAKLIAIGLISLLYSMLAIGSLVSYLLFGTGLKVLVTLISLPWIAFGLALGFVALTAKLPKPAEEFQLEYEDALKEVKEMIEEWKRRNERGGVSETSREG</sequence>
<feature type="transmembrane region" description="Helical" evidence="1">
    <location>
        <begin position="47"/>
        <end position="70"/>
    </location>
</feature>
<gene>
    <name evidence="2" type="ORF">EYM_05735</name>
</gene>
<evidence type="ECO:0000256" key="1">
    <source>
        <dbReference type="SAM" id="Phobius"/>
    </source>
</evidence>
<accession>A0A0U3FRX4</accession>
<proteinExistence type="predicted"/>
<keyword evidence="3" id="KW-1185">Reference proteome</keyword>
<dbReference type="KEGG" id="iis:EYM_05735"/>
<organism evidence="2 3">
    <name type="scientific">Ignicoccus islandicus DSM 13165</name>
    <dbReference type="NCBI Taxonomy" id="940295"/>
    <lineage>
        <taxon>Archaea</taxon>
        <taxon>Thermoproteota</taxon>
        <taxon>Thermoprotei</taxon>
        <taxon>Desulfurococcales</taxon>
        <taxon>Desulfurococcaceae</taxon>
        <taxon>Ignicoccus</taxon>
    </lineage>
</organism>
<keyword evidence="1" id="KW-0472">Membrane</keyword>
<protein>
    <submittedName>
        <fullName evidence="2">Uncharacterized protein</fullName>
    </submittedName>
</protein>
<keyword evidence="1" id="KW-1133">Transmembrane helix</keyword>
<feature type="transmembrane region" description="Helical" evidence="1">
    <location>
        <begin position="17"/>
        <end position="41"/>
    </location>
</feature>
<name>A0A0U3FRX4_9CREN</name>
<dbReference type="Proteomes" id="UP000060778">
    <property type="component" value="Chromosome"/>
</dbReference>
<dbReference type="EMBL" id="CP006867">
    <property type="protein sequence ID" value="ALU12615.1"/>
    <property type="molecule type" value="Genomic_DNA"/>
</dbReference>
<evidence type="ECO:0000313" key="2">
    <source>
        <dbReference type="EMBL" id="ALU12615.1"/>
    </source>
</evidence>
<keyword evidence="1" id="KW-0812">Transmembrane</keyword>
<reference evidence="2 3" key="1">
    <citation type="submission" date="2013-11" db="EMBL/GenBank/DDBJ databases">
        <title>Comparative genomics of Ignicoccus.</title>
        <authorList>
            <person name="Podar M."/>
        </authorList>
    </citation>
    <scope>NUCLEOTIDE SEQUENCE [LARGE SCALE GENOMIC DNA]</scope>
    <source>
        <strain evidence="2 3">DSM 13165</strain>
    </source>
</reference>
<dbReference type="AlphaFoldDB" id="A0A0U3FRX4"/>
<evidence type="ECO:0000313" key="3">
    <source>
        <dbReference type="Proteomes" id="UP000060778"/>
    </source>
</evidence>